<proteinExistence type="predicted"/>
<dbReference type="InterPro" id="IPR004358">
    <property type="entry name" value="Sig_transdc_His_kin-like_C"/>
</dbReference>
<keyword evidence="4" id="KW-1003">Cell membrane</keyword>
<dbReference type="Pfam" id="PF00672">
    <property type="entry name" value="HAMP"/>
    <property type="match status" value="1"/>
</dbReference>
<keyword evidence="6" id="KW-0808">Transferase</keyword>
<dbReference type="PANTHER" id="PTHR45528">
    <property type="entry name" value="SENSOR HISTIDINE KINASE CPXA"/>
    <property type="match status" value="1"/>
</dbReference>
<dbReference type="InterPro" id="IPR050398">
    <property type="entry name" value="HssS/ArlS-like"/>
</dbReference>
<feature type="transmembrane region" description="Helical" evidence="14">
    <location>
        <begin position="69"/>
        <end position="94"/>
    </location>
</feature>
<name>A0A6L8RVF6_9FIRM</name>
<keyword evidence="13 14" id="KW-0472">Membrane</keyword>
<dbReference type="InterPro" id="IPR003594">
    <property type="entry name" value="HATPase_dom"/>
</dbReference>
<evidence type="ECO:0000313" key="17">
    <source>
        <dbReference type="EMBL" id="MZK40301.1"/>
    </source>
</evidence>
<evidence type="ECO:0000256" key="6">
    <source>
        <dbReference type="ARBA" id="ARBA00022679"/>
    </source>
</evidence>
<keyword evidence="12" id="KW-0902">Two-component regulatory system</keyword>
<gene>
    <name evidence="17" type="ORF">GT528_00965</name>
</gene>
<dbReference type="InterPro" id="IPR003661">
    <property type="entry name" value="HisK_dim/P_dom"/>
</dbReference>
<keyword evidence="5" id="KW-0597">Phosphoprotein</keyword>
<dbReference type="SMART" id="SM00387">
    <property type="entry name" value="HATPase_c"/>
    <property type="match status" value="1"/>
</dbReference>
<dbReference type="CDD" id="cd06225">
    <property type="entry name" value="HAMP"/>
    <property type="match status" value="1"/>
</dbReference>
<dbReference type="Gene3D" id="1.10.287.130">
    <property type="match status" value="1"/>
</dbReference>
<evidence type="ECO:0000256" key="11">
    <source>
        <dbReference type="ARBA" id="ARBA00022989"/>
    </source>
</evidence>
<protein>
    <recommendedName>
        <fullName evidence="3">histidine kinase</fullName>
        <ecNumber evidence="3">2.7.13.3</ecNumber>
    </recommendedName>
</protein>
<dbReference type="SUPFAM" id="SSF55874">
    <property type="entry name" value="ATPase domain of HSP90 chaperone/DNA topoisomerase II/histidine kinase"/>
    <property type="match status" value="1"/>
</dbReference>
<dbReference type="Proteomes" id="UP000472916">
    <property type="component" value="Unassembled WGS sequence"/>
</dbReference>
<feature type="domain" description="Histidine kinase" evidence="15">
    <location>
        <begin position="167"/>
        <end position="383"/>
    </location>
</feature>
<evidence type="ECO:0000256" key="5">
    <source>
        <dbReference type="ARBA" id="ARBA00022553"/>
    </source>
</evidence>
<keyword evidence="11 14" id="KW-1133">Transmembrane helix</keyword>
<evidence type="ECO:0000256" key="1">
    <source>
        <dbReference type="ARBA" id="ARBA00000085"/>
    </source>
</evidence>
<dbReference type="Gene3D" id="3.30.565.10">
    <property type="entry name" value="Histidine kinase-like ATPase, C-terminal domain"/>
    <property type="match status" value="1"/>
</dbReference>
<evidence type="ECO:0000256" key="4">
    <source>
        <dbReference type="ARBA" id="ARBA00022475"/>
    </source>
</evidence>
<dbReference type="Pfam" id="PF00512">
    <property type="entry name" value="HisKA"/>
    <property type="match status" value="1"/>
</dbReference>
<comment type="caution">
    <text evidence="17">The sequence shown here is derived from an EMBL/GenBank/DDBJ whole genome shotgun (WGS) entry which is preliminary data.</text>
</comment>
<dbReference type="PROSITE" id="PS50109">
    <property type="entry name" value="HIS_KIN"/>
    <property type="match status" value="1"/>
</dbReference>
<dbReference type="EC" id="2.7.13.3" evidence="3"/>
<dbReference type="AlphaFoldDB" id="A0A6L8RVF6"/>
<reference evidence="17 18" key="1">
    <citation type="journal article" date="2019" name="Nat. Med.">
        <title>A library of human gut bacterial isolates paired with longitudinal multiomics data enables mechanistic microbiome research.</title>
        <authorList>
            <person name="Poyet M."/>
            <person name="Groussin M."/>
            <person name="Gibbons S.M."/>
            <person name="Avila-Pacheco J."/>
            <person name="Jiang X."/>
            <person name="Kearney S.M."/>
            <person name="Perrotta A.R."/>
            <person name="Berdy B."/>
            <person name="Zhao S."/>
            <person name="Lieberman T.D."/>
            <person name="Swanson P.K."/>
            <person name="Smith M."/>
            <person name="Roesemann S."/>
            <person name="Alexander J.E."/>
            <person name="Rich S.A."/>
            <person name="Livny J."/>
            <person name="Vlamakis H."/>
            <person name="Clish C."/>
            <person name="Bullock K."/>
            <person name="Deik A."/>
            <person name="Scott J."/>
            <person name="Pierce K.A."/>
            <person name="Xavier R.J."/>
            <person name="Alm E.J."/>
        </authorList>
    </citation>
    <scope>NUCLEOTIDE SEQUENCE [LARGE SCALE GENOMIC DNA]</scope>
    <source>
        <strain evidence="17 18">BIOML-A6</strain>
    </source>
</reference>
<organism evidence="17 18">
    <name type="scientific">Dorea longicatena</name>
    <dbReference type="NCBI Taxonomy" id="88431"/>
    <lineage>
        <taxon>Bacteria</taxon>
        <taxon>Bacillati</taxon>
        <taxon>Bacillota</taxon>
        <taxon>Clostridia</taxon>
        <taxon>Lachnospirales</taxon>
        <taxon>Lachnospiraceae</taxon>
        <taxon>Dorea</taxon>
    </lineage>
</organism>
<dbReference type="SUPFAM" id="SSF158472">
    <property type="entry name" value="HAMP domain-like"/>
    <property type="match status" value="1"/>
</dbReference>
<comment type="subcellular location">
    <subcellularLocation>
        <location evidence="2">Cell membrane</location>
        <topology evidence="2">Multi-pass membrane protein</topology>
    </subcellularLocation>
</comment>
<evidence type="ECO:0000256" key="10">
    <source>
        <dbReference type="ARBA" id="ARBA00022840"/>
    </source>
</evidence>
<evidence type="ECO:0000256" key="2">
    <source>
        <dbReference type="ARBA" id="ARBA00004651"/>
    </source>
</evidence>
<evidence type="ECO:0000256" key="7">
    <source>
        <dbReference type="ARBA" id="ARBA00022692"/>
    </source>
</evidence>
<evidence type="ECO:0000256" key="13">
    <source>
        <dbReference type="ARBA" id="ARBA00023136"/>
    </source>
</evidence>
<keyword evidence="7 14" id="KW-0812">Transmembrane</keyword>
<dbReference type="InterPro" id="IPR036890">
    <property type="entry name" value="HATPase_C_sf"/>
</dbReference>
<dbReference type="PRINTS" id="PR00344">
    <property type="entry name" value="BCTRLSENSOR"/>
</dbReference>
<dbReference type="InterPro" id="IPR005467">
    <property type="entry name" value="His_kinase_dom"/>
</dbReference>
<dbReference type="SMART" id="SM00304">
    <property type="entry name" value="HAMP"/>
    <property type="match status" value="1"/>
</dbReference>
<evidence type="ECO:0000256" key="14">
    <source>
        <dbReference type="SAM" id="Phobius"/>
    </source>
</evidence>
<dbReference type="PROSITE" id="PS50885">
    <property type="entry name" value="HAMP"/>
    <property type="match status" value="1"/>
</dbReference>
<comment type="catalytic activity">
    <reaction evidence="1">
        <text>ATP + protein L-histidine = ADP + protein N-phospho-L-histidine.</text>
        <dbReference type="EC" id="2.7.13.3"/>
    </reaction>
</comment>
<evidence type="ECO:0000256" key="3">
    <source>
        <dbReference type="ARBA" id="ARBA00012438"/>
    </source>
</evidence>
<accession>A0A6L8RVF6</accession>
<evidence type="ECO:0000313" key="18">
    <source>
        <dbReference type="Proteomes" id="UP000472916"/>
    </source>
</evidence>
<dbReference type="GO" id="GO:0005524">
    <property type="term" value="F:ATP binding"/>
    <property type="evidence" value="ECO:0007669"/>
    <property type="project" value="UniProtKB-KW"/>
</dbReference>
<evidence type="ECO:0000256" key="9">
    <source>
        <dbReference type="ARBA" id="ARBA00022777"/>
    </source>
</evidence>
<dbReference type="SMART" id="SM00388">
    <property type="entry name" value="HisKA"/>
    <property type="match status" value="1"/>
</dbReference>
<dbReference type="InterPro" id="IPR036097">
    <property type="entry name" value="HisK_dim/P_sf"/>
</dbReference>
<dbReference type="InterPro" id="IPR003660">
    <property type="entry name" value="HAMP_dom"/>
</dbReference>
<dbReference type="PROSITE" id="PS51257">
    <property type="entry name" value="PROKAR_LIPOPROTEIN"/>
    <property type="match status" value="1"/>
</dbReference>
<dbReference type="CDD" id="cd00075">
    <property type="entry name" value="HATPase"/>
    <property type="match status" value="1"/>
</dbReference>
<keyword evidence="9" id="KW-0418">Kinase</keyword>
<sequence>MPLKKKLFRSNMLFLFLSMVTLLLIGTAVIGACEDRFERTFEEIGYEKMDRDVWDISKDIGKEAIRESFSFLVLIVLVVGIIAILALLLLASIFTKRMNRLVMEPLDCLVEGAKRIQDGNLEEEIVYEGQEEFERVCRAFNEMQRTILEDQKIRERNEKARTDMVTGISHDLRTPLTSIRGYIKGVLDGVANTEDKRTMYLETAYESTEDMNILLQKLFDFSRMESGQMPVHMIQIDLAEYVQGFTAQKEKTLDPSEVQLVMEQEEEILPDVNVDIEQIQRILENLLENSRKYVERKPVEIWLRVRKDESHVILEWKDNGDGVPEEKIGRIFDRFYRCDEARTKKGSGVGLYVVKYIMEEHGGSVEAVNDGGLKLILRFPRADKNM</sequence>
<dbReference type="RefSeq" id="WP_130096182.1">
    <property type="nucleotide sequence ID" value="NZ_CAXSPU010000003.1"/>
</dbReference>
<dbReference type="Pfam" id="PF02518">
    <property type="entry name" value="HATPase_c"/>
    <property type="match status" value="1"/>
</dbReference>
<evidence type="ECO:0000256" key="12">
    <source>
        <dbReference type="ARBA" id="ARBA00023012"/>
    </source>
</evidence>
<dbReference type="GO" id="GO:0000155">
    <property type="term" value="F:phosphorelay sensor kinase activity"/>
    <property type="evidence" value="ECO:0007669"/>
    <property type="project" value="InterPro"/>
</dbReference>
<dbReference type="EMBL" id="WWSC01000001">
    <property type="protein sequence ID" value="MZK40301.1"/>
    <property type="molecule type" value="Genomic_DNA"/>
</dbReference>
<evidence type="ECO:0000259" key="15">
    <source>
        <dbReference type="PROSITE" id="PS50109"/>
    </source>
</evidence>
<dbReference type="CDD" id="cd00082">
    <property type="entry name" value="HisKA"/>
    <property type="match status" value="1"/>
</dbReference>
<dbReference type="GO" id="GO:0005886">
    <property type="term" value="C:plasma membrane"/>
    <property type="evidence" value="ECO:0007669"/>
    <property type="project" value="UniProtKB-SubCell"/>
</dbReference>
<dbReference type="PANTHER" id="PTHR45528:SF1">
    <property type="entry name" value="SENSOR HISTIDINE KINASE CPXA"/>
    <property type="match status" value="1"/>
</dbReference>
<keyword evidence="8" id="KW-0547">Nucleotide-binding</keyword>
<feature type="domain" description="HAMP" evidence="16">
    <location>
        <begin position="100"/>
        <end position="152"/>
    </location>
</feature>
<dbReference type="Gene3D" id="6.10.340.10">
    <property type="match status" value="1"/>
</dbReference>
<evidence type="ECO:0000259" key="16">
    <source>
        <dbReference type="PROSITE" id="PS50885"/>
    </source>
</evidence>
<evidence type="ECO:0000256" key="8">
    <source>
        <dbReference type="ARBA" id="ARBA00022741"/>
    </source>
</evidence>
<dbReference type="SUPFAM" id="SSF47384">
    <property type="entry name" value="Homodimeric domain of signal transducing histidine kinase"/>
    <property type="match status" value="1"/>
</dbReference>
<keyword evidence="10" id="KW-0067">ATP-binding</keyword>